<name>A0A314Z1P0_PRUYE</name>
<evidence type="ECO:0000313" key="2">
    <source>
        <dbReference type="EMBL" id="PQQ12613.1"/>
    </source>
</evidence>
<accession>A0A314Z1P0</accession>
<dbReference type="AlphaFoldDB" id="A0A314Z1P0"/>
<feature type="region of interest" description="Disordered" evidence="1">
    <location>
        <begin position="1"/>
        <end position="119"/>
    </location>
</feature>
<organism evidence="2 3">
    <name type="scientific">Prunus yedoensis var. nudiflora</name>
    <dbReference type="NCBI Taxonomy" id="2094558"/>
    <lineage>
        <taxon>Eukaryota</taxon>
        <taxon>Viridiplantae</taxon>
        <taxon>Streptophyta</taxon>
        <taxon>Embryophyta</taxon>
        <taxon>Tracheophyta</taxon>
        <taxon>Spermatophyta</taxon>
        <taxon>Magnoliopsida</taxon>
        <taxon>eudicotyledons</taxon>
        <taxon>Gunneridae</taxon>
        <taxon>Pentapetalae</taxon>
        <taxon>rosids</taxon>
        <taxon>fabids</taxon>
        <taxon>Rosales</taxon>
        <taxon>Rosaceae</taxon>
        <taxon>Amygdaloideae</taxon>
        <taxon>Amygdaleae</taxon>
        <taxon>Prunus</taxon>
    </lineage>
</organism>
<feature type="compositionally biased region" description="Basic and acidic residues" evidence="1">
    <location>
        <begin position="52"/>
        <end position="65"/>
    </location>
</feature>
<evidence type="ECO:0000256" key="1">
    <source>
        <dbReference type="SAM" id="MobiDB-lite"/>
    </source>
</evidence>
<gene>
    <name evidence="2" type="ORF">Pyn_37988</name>
</gene>
<proteinExistence type="predicted"/>
<evidence type="ECO:0000313" key="3">
    <source>
        <dbReference type="Proteomes" id="UP000250321"/>
    </source>
</evidence>
<reference evidence="2 3" key="1">
    <citation type="submission" date="2018-02" db="EMBL/GenBank/DDBJ databases">
        <title>Draft genome of wild Prunus yedoensis var. nudiflora.</title>
        <authorList>
            <person name="Baek S."/>
            <person name="Kim J.-H."/>
            <person name="Choi K."/>
            <person name="Kim G.-B."/>
            <person name="Cho A."/>
            <person name="Jang H."/>
            <person name="Shin C.-H."/>
            <person name="Yu H.-J."/>
            <person name="Mun J.-H."/>
        </authorList>
    </citation>
    <scope>NUCLEOTIDE SEQUENCE [LARGE SCALE GENOMIC DNA]</scope>
    <source>
        <strain evidence="3">cv. Jeju island</strain>
        <tissue evidence="2">Leaf</tissue>
    </source>
</reference>
<comment type="caution">
    <text evidence="2">The sequence shown here is derived from an EMBL/GenBank/DDBJ whole genome shotgun (WGS) entry which is preliminary data.</text>
</comment>
<feature type="compositionally biased region" description="Acidic residues" evidence="1">
    <location>
        <begin position="85"/>
        <end position="94"/>
    </location>
</feature>
<sequence>MTTRHRDFVEQSDELMTDGAESDSSVSDPSESESEGEPWESSAIDSILRNAMFEKRNENSEAKEEPMEEDEPRVESMAGIIVISSDDEEEPMEEPMERNEDRQGVEPTRASGSCGGGGL</sequence>
<feature type="compositionally biased region" description="Basic and acidic residues" evidence="1">
    <location>
        <begin position="95"/>
        <end position="104"/>
    </location>
</feature>
<protein>
    <submittedName>
        <fullName evidence="2">Uncharacterized protein</fullName>
    </submittedName>
</protein>
<keyword evidence="3" id="KW-1185">Reference proteome</keyword>
<dbReference type="EMBL" id="PJQY01000340">
    <property type="protein sequence ID" value="PQQ12613.1"/>
    <property type="molecule type" value="Genomic_DNA"/>
</dbReference>
<dbReference type="Proteomes" id="UP000250321">
    <property type="component" value="Unassembled WGS sequence"/>
</dbReference>